<dbReference type="EMBL" id="ASYZ01000073">
    <property type="protein sequence ID" value="EPR86182.1"/>
    <property type="molecule type" value="Genomic_DNA"/>
</dbReference>
<evidence type="ECO:0000313" key="2">
    <source>
        <dbReference type="EMBL" id="EPR86182.1"/>
    </source>
</evidence>
<dbReference type="PATRIC" id="fig|1330047.3.peg.1409"/>
<evidence type="ECO:0000313" key="3">
    <source>
        <dbReference type="Proteomes" id="UP000018420"/>
    </source>
</evidence>
<proteinExistence type="predicted"/>
<evidence type="ECO:0008006" key="4">
    <source>
        <dbReference type="Google" id="ProtNLM"/>
    </source>
</evidence>
<dbReference type="Gene3D" id="3.30.110.190">
    <property type="match status" value="1"/>
</dbReference>
<dbReference type="AlphaFoldDB" id="S7WW66"/>
<organism evidence="2 3">
    <name type="scientific">Acinetobacter junii CIP 107470 = MTCC 11364</name>
    <dbReference type="NCBI Taxonomy" id="1217666"/>
    <lineage>
        <taxon>Bacteria</taxon>
        <taxon>Pseudomonadati</taxon>
        <taxon>Pseudomonadota</taxon>
        <taxon>Gammaproteobacteria</taxon>
        <taxon>Moraxellales</taxon>
        <taxon>Moraxellaceae</taxon>
        <taxon>Acinetobacter</taxon>
    </lineage>
</organism>
<accession>S7WW66</accession>
<keyword evidence="1" id="KW-1133">Transmembrane helix</keyword>
<name>S7WW66_ACIJU</name>
<gene>
    <name evidence="2" type="ORF">L292_2814</name>
</gene>
<dbReference type="Proteomes" id="UP000018420">
    <property type="component" value="Unassembled WGS sequence"/>
</dbReference>
<comment type="caution">
    <text evidence="2">The sequence shown here is derived from an EMBL/GenBank/DDBJ whole genome shotgun (WGS) entry which is preliminary data.</text>
</comment>
<feature type="transmembrane region" description="Helical" evidence="1">
    <location>
        <begin position="31"/>
        <end position="52"/>
    </location>
</feature>
<keyword evidence="1" id="KW-0812">Transmembrane</keyword>
<sequence length="265" mass="30195">MALIDTSGLEPFAHIIAEMYKDMAQPAARNVGLALGAITSIGLFLHLLSSWGTNRLNICLKNNLEQYAERIKDISPEKISETPPEIAIPIFEKLSYVSNEELRSLYIELLAKASIKDLNKKSHPSFVNIINNLSPDEAILLQILKNHPELRMSFFSQDIMFYRKGFDSINNNEKFKKISYPENILAYLNNLESLGILIISKKDQSQYRFISEVNRFIQDSKRALARNEISFPNFSFYGHLDSEDTVSLTQYGKLFISAIFSEEDG</sequence>
<reference evidence="2 3" key="1">
    <citation type="submission" date="2013-05" db="EMBL/GenBank/DDBJ databases">
        <title>Genome assembly of Acinetobacter junii MTCC 11364.</title>
        <authorList>
            <person name="Khatri I."/>
            <person name="Singh N.K."/>
            <person name="Subramanian S."/>
            <person name="Mayilraj S."/>
        </authorList>
    </citation>
    <scope>NUCLEOTIDE SEQUENCE [LARGE SCALE GENOMIC DNA]</scope>
    <source>
        <strain evidence="2 3">MTCC 11364</strain>
    </source>
</reference>
<dbReference type="InterPro" id="IPR025506">
    <property type="entry name" value="Abi_alpha"/>
</dbReference>
<protein>
    <recommendedName>
        <fullName evidence="4">DUF4393 domain-containing protein</fullName>
    </recommendedName>
</protein>
<evidence type="ECO:0000256" key="1">
    <source>
        <dbReference type="SAM" id="Phobius"/>
    </source>
</evidence>
<dbReference type="Pfam" id="PF14337">
    <property type="entry name" value="Abi_alpha"/>
    <property type="match status" value="1"/>
</dbReference>
<dbReference type="RefSeq" id="WP_004913271.1">
    <property type="nucleotide sequence ID" value="NZ_ASYZ01000073.1"/>
</dbReference>
<keyword evidence="1" id="KW-0472">Membrane</keyword>